<dbReference type="InterPro" id="IPR019734">
    <property type="entry name" value="TPR_rpt"/>
</dbReference>
<dbReference type="Gene3D" id="3.30.2010.10">
    <property type="entry name" value="Metalloproteases ('zincins'), catalytic domain"/>
    <property type="match status" value="1"/>
</dbReference>
<dbReference type="GO" id="GO:0046872">
    <property type="term" value="F:metal ion binding"/>
    <property type="evidence" value="ECO:0007669"/>
    <property type="project" value="UniProtKB-KW"/>
</dbReference>
<evidence type="ECO:0000259" key="8">
    <source>
        <dbReference type="Pfam" id="PF01435"/>
    </source>
</evidence>
<dbReference type="InterPro" id="IPR011990">
    <property type="entry name" value="TPR-like_helical_dom_sf"/>
</dbReference>
<feature type="signal peptide" evidence="7">
    <location>
        <begin position="1"/>
        <end position="24"/>
    </location>
</feature>
<comment type="cofactor">
    <cofactor evidence="1">
        <name>Zn(2+)</name>
        <dbReference type="ChEBI" id="CHEBI:29105"/>
    </cofactor>
</comment>
<feature type="domain" description="Peptidase M48" evidence="8">
    <location>
        <begin position="69"/>
        <end position="256"/>
    </location>
</feature>
<evidence type="ECO:0000256" key="5">
    <source>
        <dbReference type="ARBA" id="ARBA00022833"/>
    </source>
</evidence>
<organism evidence="9 10">
    <name type="scientific">Chitinilyticum piscinae</name>
    <dbReference type="NCBI Taxonomy" id="2866724"/>
    <lineage>
        <taxon>Bacteria</taxon>
        <taxon>Pseudomonadati</taxon>
        <taxon>Pseudomonadota</taxon>
        <taxon>Betaproteobacteria</taxon>
        <taxon>Neisseriales</taxon>
        <taxon>Chitinibacteraceae</taxon>
        <taxon>Chitinilyticum</taxon>
    </lineage>
</organism>
<keyword evidence="4" id="KW-0378">Hydrolase</keyword>
<evidence type="ECO:0000256" key="6">
    <source>
        <dbReference type="ARBA" id="ARBA00023049"/>
    </source>
</evidence>
<protein>
    <submittedName>
        <fullName evidence="9">M48 family metallopeptidase</fullName>
    </submittedName>
</protein>
<gene>
    <name evidence="9" type="ORF">INR99_12480</name>
</gene>
<dbReference type="SUPFAM" id="SSF48452">
    <property type="entry name" value="TPR-like"/>
    <property type="match status" value="1"/>
</dbReference>
<dbReference type="Proteomes" id="UP000604481">
    <property type="component" value="Unassembled WGS sequence"/>
</dbReference>
<proteinExistence type="predicted"/>
<dbReference type="Pfam" id="PF01435">
    <property type="entry name" value="Peptidase_M48"/>
    <property type="match status" value="1"/>
</dbReference>
<accession>A0A8J7FIV5</accession>
<dbReference type="EMBL" id="JADFUA010000007">
    <property type="protein sequence ID" value="MBE9610158.1"/>
    <property type="molecule type" value="Genomic_DNA"/>
</dbReference>
<feature type="chain" id="PRO_5035193427" evidence="7">
    <location>
        <begin position="25"/>
        <end position="479"/>
    </location>
</feature>
<dbReference type="GO" id="GO:0051603">
    <property type="term" value="P:proteolysis involved in protein catabolic process"/>
    <property type="evidence" value="ECO:0007669"/>
    <property type="project" value="TreeGrafter"/>
</dbReference>
<dbReference type="GO" id="GO:0004222">
    <property type="term" value="F:metalloendopeptidase activity"/>
    <property type="evidence" value="ECO:0007669"/>
    <property type="project" value="InterPro"/>
</dbReference>
<evidence type="ECO:0000256" key="1">
    <source>
        <dbReference type="ARBA" id="ARBA00001947"/>
    </source>
</evidence>
<dbReference type="PANTHER" id="PTHR22726:SF1">
    <property type="entry name" value="METALLOENDOPEPTIDASE OMA1, MITOCHONDRIAL"/>
    <property type="match status" value="1"/>
</dbReference>
<reference evidence="9 10" key="1">
    <citation type="submission" date="2020-10" db="EMBL/GenBank/DDBJ databases">
        <title>The genome sequence of Chitinilyticum litopenaei 4Y14.</title>
        <authorList>
            <person name="Liu Y."/>
        </authorList>
    </citation>
    <scope>NUCLEOTIDE SEQUENCE [LARGE SCALE GENOMIC DNA]</scope>
    <source>
        <strain evidence="9 10">4Y14</strain>
    </source>
</reference>
<evidence type="ECO:0000256" key="4">
    <source>
        <dbReference type="ARBA" id="ARBA00022801"/>
    </source>
</evidence>
<dbReference type="GO" id="GO:0016020">
    <property type="term" value="C:membrane"/>
    <property type="evidence" value="ECO:0007669"/>
    <property type="project" value="TreeGrafter"/>
</dbReference>
<keyword evidence="5" id="KW-0862">Zinc</keyword>
<dbReference type="PANTHER" id="PTHR22726">
    <property type="entry name" value="METALLOENDOPEPTIDASE OMA1"/>
    <property type="match status" value="1"/>
</dbReference>
<keyword evidence="3" id="KW-0479">Metal-binding</keyword>
<dbReference type="InterPro" id="IPR001915">
    <property type="entry name" value="Peptidase_M48"/>
</dbReference>
<sequence>MAILRTTVLGGLLLCQLLGAPLQAAQSLPDIGDVSSQTLSPQQEREIGQAAMVEIRRSGAMIDDPEVVAYLNQVGYRLVDAADAGDTRYTFFGLRDKSVNAFAMPGGYIGVHSGLIVMSQHESELASVLAHEIAHVSQRHVARLLDGTRSGVWMSLASLGLAILAAQAGRGDLGGAALAVGMGMNVQKQLDYTYAFEQEADRIGMQTLQAAGYDPASMPAFFERLQKHNRAVESNAPEFLRTHPVTYRRIADAQSRLDDKPFRAVPDSADFLFLREKLRAQQLGNRNAVEFFQKTLADKRYASEAAARYGLAYAYYQAHDYEQAAAALQKARSVFGGKSHPALEYLGGQILQGQGRNTEAVALLKAAAAQFVGSRALTYGTIDALTAAGQLPAAQALVDDSLSLYPGDAWLYLRAARVYGLQDKRMQKHKAMGEYYVRLQEYAPALEQFQLALQQPGDDFYLLSAIEARIRDLESMRKN</sequence>
<evidence type="ECO:0000313" key="10">
    <source>
        <dbReference type="Proteomes" id="UP000604481"/>
    </source>
</evidence>
<evidence type="ECO:0000256" key="2">
    <source>
        <dbReference type="ARBA" id="ARBA00022670"/>
    </source>
</evidence>
<name>A0A8J7FIV5_9NEIS</name>
<dbReference type="SMART" id="SM00028">
    <property type="entry name" value="TPR"/>
    <property type="match status" value="2"/>
</dbReference>
<keyword evidence="7" id="KW-0732">Signal</keyword>
<dbReference type="RefSeq" id="WP_194116682.1">
    <property type="nucleotide sequence ID" value="NZ_JADFUA010000007.1"/>
</dbReference>
<evidence type="ECO:0000256" key="7">
    <source>
        <dbReference type="SAM" id="SignalP"/>
    </source>
</evidence>
<dbReference type="InterPro" id="IPR051156">
    <property type="entry name" value="Mito/Outer_Membr_Metalloprot"/>
</dbReference>
<comment type="caution">
    <text evidence="9">The sequence shown here is derived from an EMBL/GenBank/DDBJ whole genome shotgun (WGS) entry which is preliminary data.</text>
</comment>
<evidence type="ECO:0000313" key="9">
    <source>
        <dbReference type="EMBL" id="MBE9610158.1"/>
    </source>
</evidence>
<dbReference type="Gene3D" id="1.25.40.10">
    <property type="entry name" value="Tetratricopeptide repeat domain"/>
    <property type="match status" value="1"/>
</dbReference>
<dbReference type="CDD" id="cd07333">
    <property type="entry name" value="M48C_bepA_like"/>
    <property type="match status" value="1"/>
</dbReference>
<keyword evidence="6" id="KW-0482">Metalloprotease</keyword>
<keyword evidence="2" id="KW-0645">Protease</keyword>
<keyword evidence="10" id="KW-1185">Reference proteome</keyword>
<dbReference type="AlphaFoldDB" id="A0A8J7FIV5"/>
<evidence type="ECO:0000256" key="3">
    <source>
        <dbReference type="ARBA" id="ARBA00022723"/>
    </source>
</evidence>